<dbReference type="EMBL" id="JAAAIN010003896">
    <property type="protein sequence ID" value="KAG0283568.1"/>
    <property type="molecule type" value="Genomic_DNA"/>
</dbReference>
<comment type="caution">
    <text evidence="3">The sequence shown here is derived from an EMBL/GenBank/DDBJ whole genome shotgun (WGS) entry which is preliminary data.</text>
</comment>
<keyword evidence="2" id="KW-0472">Membrane</keyword>
<name>A0A9P6UDJ9_9FUNG</name>
<keyword evidence="2" id="KW-0812">Transmembrane</keyword>
<evidence type="ECO:0000256" key="1">
    <source>
        <dbReference type="SAM" id="MobiDB-lite"/>
    </source>
</evidence>
<dbReference type="Proteomes" id="UP000823405">
    <property type="component" value="Unassembled WGS sequence"/>
</dbReference>
<protein>
    <submittedName>
        <fullName evidence="3">Uncharacterized protein</fullName>
    </submittedName>
</protein>
<feature type="compositionally biased region" description="Polar residues" evidence="1">
    <location>
        <begin position="1"/>
        <end position="12"/>
    </location>
</feature>
<feature type="transmembrane region" description="Helical" evidence="2">
    <location>
        <begin position="59"/>
        <end position="79"/>
    </location>
</feature>
<organism evidence="3 4">
    <name type="scientific">Linnemannia gamsii</name>
    <dbReference type="NCBI Taxonomy" id="64522"/>
    <lineage>
        <taxon>Eukaryota</taxon>
        <taxon>Fungi</taxon>
        <taxon>Fungi incertae sedis</taxon>
        <taxon>Mucoromycota</taxon>
        <taxon>Mortierellomycotina</taxon>
        <taxon>Mortierellomycetes</taxon>
        <taxon>Mortierellales</taxon>
        <taxon>Mortierellaceae</taxon>
        <taxon>Linnemannia</taxon>
    </lineage>
</organism>
<feature type="compositionally biased region" description="Basic and acidic residues" evidence="1">
    <location>
        <begin position="13"/>
        <end position="27"/>
    </location>
</feature>
<evidence type="ECO:0000313" key="3">
    <source>
        <dbReference type="EMBL" id="KAG0283568.1"/>
    </source>
</evidence>
<proteinExistence type="predicted"/>
<keyword evidence="4" id="KW-1185">Reference proteome</keyword>
<dbReference type="AlphaFoldDB" id="A0A9P6UDJ9"/>
<sequence length="86" mass="10289">MSISEKQTTIQMNDDKRHHHYDDHPDHEELDIDEEHHEDEVEEEEYTGRFPFYNTHRSLINHIITFLIITGLFIPAVIIHKEGNLL</sequence>
<keyword evidence="2" id="KW-1133">Transmembrane helix</keyword>
<feature type="non-terminal residue" evidence="3">
    <location>
        <position position="86"/>
    </location>
</feature>
<evidence type="ECO:0000313" key="4">
    <source>
        <dbReference type="Proteomes" id="UP000823405"/>
    </source>
</evidence>
<feature type="region of interest" description="Disordered" evidence="1">
    <location>
        <begin position="1"/>
        <end position="45"/>
    </location>
</feature>
<gene>
    <name evidence="3" type="ORF">BGZ97_008485</name>
</gene>
<reference evidence="3" key="1">
    <citation type="journal article" date="2020" name="Fungal Divers.">
        <title>Resolving the Mortierellaceae phylogeny through synthesis of multi-gene phylogenetics and phylogenomics.</title>
        <authorList>
            <person name="Vandepol N."/>
            <person name="Liber J."/>
            <person name="Desiro A."/>
            <person name="Na H."/>
            <person name="Kennedy M."/>
            <person name="Barry K."/>
            <person name="Grigoriev I.V."/>
            <person name="Miller A.N."/>
            <person name="O'Donnell K."/>
            <person name="Stajich J.E."/>
            <person name="Bonito G."/>
        </authorList>
    </citation>
    <scope>NUCLEOTIDE SEQUENCE</scope>
    <source>
        <strain evidence="3">NVP60</strain>
    </source>
</reference>
<evidence type="ECO:0000256" key="2">
    <source>
        <dbReference type="SAM" id="Phobius"/>
    </source>
</evidence>
<accession>A0A9P6UDJ9</accession>